<dbReference type="RefSeq" id="WP_115025707.1">
    <property type="nucleotide sequence ID" value="NZ_UGHZ01000001.1"/>
</dbReference>
<dbReference type="InterPro" id="IPR001173">
    <property type="entry name" value="Glyco_trans_2-like"/>
</dbReference>
<gene>
    <name evidence="2" type="primary">kfoC_2</name>
    <name evidence="2" type="ORF">NCTC12221_00326</name>
</gene>
<dbReference type="PANTHER" id="PTHR22916">
    <property type="entry name" value="GLYCOSYLTRANSFERASE"/>
    <property type="match status" value="1"/>
</dbReference>
<dbReference type="CDD" id="cd00761">
    <property type="entry name" value="Glyco_tranf_GTA_type"/>
    <property type="match status" value="1"/>
</dbReference>
<accession>A0A377JMW8</accession>
<name>A0A377JMW8_9HELI</name>
<dbReference type="SUPFAM" id="SSF53448">
    <property type="entry name" value="Nucleotide-diphospho-sugar transferases"/>
    <property type="match status" value="1"/>
</dbReference>
<evidence type="ECO:0000313" key="2">
    <source>
        <dbReference type="EMBL" id="STP08903.1"/>
    </source>
</evidence>
<evidence type="ECO:0000313" key="3">
    <source>
        <dbReference type="Proteomes" id="UP000255335"/>
    </source>
</evidence>
<dbReference type="Proteomes" id="UP000255335">
    <property type="component" value="Unassembled WGS sequence"/>
</dbReference>
<proteinExistence type="predicted"/>
<dbReference type="EMBL" id="UGHZ01000001">
    <property type="protein sequence ID" value="STP08903.1"/>
    <property type="molecule type" value="Genomic_DNA"/>
</dbReference>
<dbReference type="AlphaFoldDB" id="A0A377JMW8"/>
<evidence type="ECO:0000259" key="1">
    <source>
        <dbReference type="Pfam" id="PF00535"/>
    </source>
</evidence>
<dbReference type="InterPro" id="IPR029044">
    <property type="entry name" value="Nucleotide-diphossugar_trans"/>
</dbReference>
<dbReference type="Pfam" id="PF00535">
    <property type="entry name" value="Glycos_transf_2"/>
    <property type="match status" value="1"/>
</dbReference>
<feature type="domain" description="Glycosyltransferase 2-like" evidence="1">
    <location>
        <begin position="21"/>
        <end position="155"/>
    </location>
</feature>
<dbReference type="Gene3D" id="3.90.550.10">
    <property type="entry name" value="Spore Coat Polysaccharide Biosynthesis Protein SpsA, Chain A"/>
    <property type="match status" value="1"/>
</dbReference>
<protein>
    <submittedName>
        <fullName evidence="2">Capsular polysaccharide biosynthsis protein</fullName>
    </submittedName>
</protein>
<organism evidence="2 3">
    <name type="scientific">Helicobacter cinaedi</name>
    <dbReference type="NCBI Taxonomy" id="213"/>
    <lineage>
        <taxon>Bacteria</taxon>
        <taxon>Pseudomonadati</taxon>
        <taxon>Campylobacterota</taxon>
        <taxon>Epsilonproteobacteria</taxon>
        <taxon>Campylobacterales</taxon>
        <taxon>Helicobacteraceae</taxon>
        <taxon>Helicobacter</taxon>
    </lineage>
</organism>
<dbReference type="GO" id="GO:0016758">
    <property type="term" value="F:hexosyltransferase activity"/>
    <property type="evidence" value="ECO:0007669"/>
    <property type="project" value="UniProtKB-ARBA"/>
</dbReference>
<dbReference type="PANTHER" id="PTHR22916:SF3">
    <property type="entry name" value="UDP-GLCNAC:BETAGAL BETA-1,3-N-ACETYLGLUCOSAMINYLTRANSFERASE-LIKE PROTEIN 1"/>
    <property type="match status" value="1"/>
</dbReference>
<sequence>MAQHLRSDSKGHSNSLTPLISIIIPVYNVEQYIARCLESCIHQTLRNIEIIIVDDCGSDDSIAIAQHYADKDSRIRIIHNEKNLGTFHTRANGIRHAQAEFCMFADPDDFLAPKACEIAYNTITHHKVDMAHFSIAYEPKSLKRIKPIVHNGILKDDKMRLFLSGGNNTQSLCDKIYKTSILLASLKKLDFFTPPLNMLEDGLLVLVASMESHSYFGINDTLYFYCHNPSSITKRKDPKTFALKQQHFDKLLSITQELLSLYPKHTLLLSKYRHKVASTLMIEGRDFSHNEFYTSLQILHKHDLDKRCDLPPYIKSTLLSLRYAFRWQNLIRLLAFIGSFGKVRL</sequence>
<reference evidence="2 3" key="1">
    <citation type="submission" date="2018-06" db="EMBL/GenBank/DDBJ databases">
        <authorList>
            <consortium name="Pathogen Informatics"/>
            <person name="Doyle S."/>
        </authorList>
    </citation>
    <scope>NUCLEOTIDE SEQUENCE [LARGE SCALE GENOMIC DNA]</scope>
    <source>
        <strain evidence="2 3">NCTC12221</strain>
    </source>
</reference>